<dbReference type="EMBL" id="HBJA01051789">
    <property type="protein sequence ID" value="CAE0807232.1"/>
    <property type="molecule type" value="Transcribed_RNA"/>
</dbReference>
<evidence type="ECO:0000313" key="1">
    <source>
        <dbReference type="EMBL" id="CAE0807232.1"/>
    </source>
</evidence>
<dbReference type="AlphaFoldDB" id="A0A7S4FPC1"/>
<accession>A0A7S4FPC1</accession>
<proteinExistence type="predicted"/>
<protein>
    <submittedName>
        <fullName evidence="1">Uncharacterized protein</fullName>
    </submittedName>
</protein>
<organism evidence="1">
    <name type="scientific">Eutreptiella gymnastica</name>
    <dbReference type="NCBI Taxonomy" id="73025"/>
    <lineage>
        <taxon>Eukaryota</taxon>
        <taxon>Discoba</taxon>
        <taxon>Euglenozoa</taxon>
        <taxon>Euglenida</taxon>
        <taxon>Spirocuta</taxon>
        <taxon>Euglenophyceae</taxon>
        <taxon>Eutreptiales</taxon>
        <taxon>Eutreptiaceae</taxon>
        <taxon>Eutreptiella</taxon>
    </lineage>
</organism>
<name>A0A7S4FPC1_9EUGL</name>
<reference evidence="1" key="1">
    <citation type="submission" date="2021-01" db="EMBL/GenBank/DDBJ databases">
        <authorList>
            <person name="Corre E."/>
            <person name="Pelletier E."/>
            <person name="Niang G."/>
            <person name="Scheremetjew M."/>
            <person name="Finn R."/>
            <person name="Kale V."/>
            <person name="Holt S."/>
            <person name="Cochrane G."/>
            <person name="Meng A."/>
            <person name="Brown T."/>
            <person name="Cohen L."/>
        </authorList>
    </citation>
    <scope>NUCLEOTIDE SEQUENCE</scope>
    <source>
        <strain evidence="1">CCMP1594</strain>
    </source>
</reference>
<sequence length="106" mass="11981">MQCCRKHCSKTDCSSLCSFDGHNAYAPTRQLVSGRVQGVLHHIHQKNIEKRDFFFFCLKLHVRVVLLQNKPFLTPSVGSTAEPHLSLYNSQASPFARAPSLHSQDE</sequence>
<gene>
    <name evidence="1" type="ORF">EGYM00163_LOCUS18360</name>
</gene>